<dbReference type="Proteomes" id="UP000002748">
    <property type="component" value="Unassembled WGS sequence"/>
</dbReference>
<keyword evidence="1" id="KW-0472">Membrane</keyword>
<sequence length="174" mass="19197">MPVRRIRRKQPYGGSSTHVSEQALRFQYRMRSRLTSCLGQGIAYFWLLVSSWLLNSRLNSLGLAAQLRPAPPQSTRATCATPLLYEYTRCNPVGTICPTPDVTEPPDRGSASAYWLETRASAPGSSALAAVFAGTLSVSARWFAGRLSYADQTQYRGVCPEPLLHDFPGDQEAR</sequence>
<gene>
    <name evidence="2" type="ORF">A1Q1_03231</name>
</gene>
<dbReference type="VEuPathDB" id="FungiDB:A1Q1_03231"/>
<feature type="transmembrane region" description="Helical" evidence="1">
    <location>
        <begin position="34"/>
        <end position="54"/>
    </location>
</feature>
<reference evidence="2 3" key="1">
    <citation type="journal article" date="2012" name="Eukaryot. Cell">
        <title>Draft genome sequence of CBS 2479, the standard type strain of Trichosporon asahii.</title>
        <authorList>
            <person name="Yang R.Y."/>
            <person name="Li H.T."/>
            <person name="Zhu H."/>
            <person name="Zhou G.P."/>
            <person name="Wang M."/>
            <person name="Wang L."/>
        </authorList>
    </citation>
    <scope>NUCLEOTIDE SEQUENCE [LARGE SCALE GENOMIC DNA]</scope>
    <source>
        <strain evidence="3">ATCC 90039 / CBS 2479 / JCM 2466 / KCTC 7840 / NCYC 2677 / UAMH 7654</strain>
    </source>
</reference>
<dbReference type="KEGG" id="tasa:A1Q1_03231"/>
<name>J4UAR6_TRIAS</name>
<dbReference type="RefSeq" id="XP_014178986.1">
    <property type="nucleotide sequence ID" value="XM_014323511.1"/>
</dbReference>
<dbReference type="AlphaFoldDB" id="J4UAR6"/>
<comment type="caution">
    <text evidence="2">The sequence shown here is derived from an EMBL/GenBank/DDBJ whole genome shotgun (WGS) entry which is preliminary data.</text>
</comment>
<accession>J4UAR6</accession>
<evidence type="ECO:0000313" key="3">
    <source>
        <dbReference type="Proteomes" id="UP000002748"/>
    </source>
</evidence>
<keyword evidence="1" id="KW-1133">Transmembrane helix</keyword>
<evidence type="ECO:0000313" key="2">
    <source>
        <dbReference type="EMBL" id="EJT47885.1"/>
    </source>
</evidence>
<protein>
    <submittedName>
        <fullName evidence="2">Uncharacterized protein</fullName>
    </submittedName>
</protein>
<dbReference type="HOGENOM" id="CLU_1541196_0_0_1"/>
<dbReference type="GeneID" id="25986744"/>
<proteinExistence type="predicted"/>
<organism evidence="2 3">
    <name type="scientific">Trichosporon asahii var. asahii (strain ATCC 90039 / CBS 2479 / JCM 2466 / KCTC 7840 / NBRC 103889/ NCYC 2677 / UAMH 7654)</name>
    <name type="common">Yeast</name>
    <dbReference type="NCBI Taxonomy" id="1186058"/>
    <lineage>
        <taxon>Eukaryota</taxon>
        <taxon>Fungi</taxon>
        <taxon>Dikarya</taxon>
        <taxon>Basidiomycota</taxon>
        <taxon>Agaricomycotina</taxon>
        <taxon>Tremellomycetes</taxon>
        <taxon>Trichosporonales</taxon>
        <taxon>Trichosporonaceae</taxon>
        <taxon>Trichosporon</taxon>
    </lineage>
</organism>
<keyword evidence="1" id="KW-0812">Transmembrane</keyword>
<evidence type="ECO:0000256" key="1">
    <source>
        <dbReference type="SAM" id="Phobius"/>
    </source>
</evidence>
<dbReference type="EMBL" id="ALBS01000225">
    <property type="protein sequence ID" value="EJT47885.1"/>
    <property type="molecule type" value="Genomic_DNA"/>
</dbReference>